<dbReference type="InterPro" id="IPR025963">
    <property type="entry name" value="FLgD_Tudor"/>
</dbReference>
<evidence type="ECO:0000256" key="3">
    <source>
        <dbReference type="ARBA" id="ARBA00022795"/>
    </source>
</evidence>
<dbReference type="NCBIfam" id="NF005176">
    <property type="entry name" value="PRK06655.1-1"/>
    <property type="match status" value="1"/>
</dbReference>
<evidence type="ECO:0000259" key="7">
    <source>
        <dbReference type="Pfam" id="PF13861"/>
    </source>
</evidence>
<evidence type="ECO:0000256" key="4">
    <source>
        <dbReference type="ARBA" id="ARBA00024746"/>
    </source>
</evidence>
<dbReference type="Gene3D" id="2.60.40.4070">
    <property type="match status" value="1"/>
</dbReference>
<evidence type="ECO:0000256" key="5">
    <source>
        <dbReference type="RuleBase" id="RU362076"/>
    </source>
</evidence>
<comment type="function">
    <text evidence="4 5">Required for flagellar hook formation. May act as a scaffolding protein.</text>
</comment>
<evidence type="ECO:0000313" key="8">
    <source>
        <dbReference type="EMBL" id="MDF3874036.1"/>
    </source>
</evidence>
<reference evidence="8" key="1">
    <citation type="submission" date="2023-03" db="EMBL/GenBank/DDBJ databases">
        <title>Draft assemblies of triclosan tolerant bacteria isolated from returned activated sludge.</title>
        <authorList>
            <person name="Van Hamelsveld S."/>
        </authorList>
    </citation>
    <scope>NUCLEOTIDE SEQUENCE</scope>
    <source>
        <strain evidence="8">GW210012_S60</strain>
    </source>
</reference>
<comment type="similarity">
    <text evidence="1 5">Belongs to the FlgD family.</text>
</comment>
<protein>
    <recommendedName>
        <fullName evidence="2 5">Basal-body rod modification protein FlgD</fullName>
    </recommendedName>
</protein>
<dbReference type="EMBL" id="JARJLO010000395">
    <property type="protein sequence ID" value="MDF3874036.1"/>
    <property type="molecule type" value="Genomic_DNA"/>
</dbReference>
<feature type="domain" description="FlgD/Vpr Ig-like" evidence="6">
    <location>
        <begin position="110"/>
        <end position="183"/>
    </location>
</feature>
<dbReference type="Proteomes" id="UP001217741">
    <property type="component" value="Unassembled WGS sequence"/>
</dbReference>
<keyword evidence="8" id="KW-0966">Cell projection</keyword>
<organism evidence="8 9">
    <name type="scientific">Pseudomonas putida</name>
    <name type="common">Arthrobacter siderocapsulatus</name>
    <dbReference type="NCBI Taxonomy" id="303"/>
    <lineage>
        <taxon>Bacteria</taxon>
        <taxon>Pseudomonadati</taxon>
        <taxon>Pseudomonadota</taxon>
        <taxon>Gammaproteobacteria</taxon>
        <taxon>Pseudomonadales</taxon>
        <taxon>Pseudomonadaceae</taxon>
        <taxon>Pseudomonas</taxon>
    </lineage>
</organism>
<dbReference type="InterPro" id="IPR005648">
    <property type="entry name" value="FlgD"/>
</dbReference>
<comment type="caution">
    <text evidence="8">The sequence shown here is derived from an EMBL/GenBank/DDBJ whole genome shotgun (WGS) entry which is preliminary data.</text>
</comment>
<dbReference type="InterPro" id="IPR025965">
    <property type="entry name" value="FlgD/Vpr_Ig-like"/>
</dbReference>
<proteinExistence type="inferred from homology"/>
<gene>
    <name evidence="8" type="primary">flgD</name>
    <name evidence="8" type="ORF">P3W50_26745</name>
</gene>
<accession>A0AAW6PZM3</accession>
<keyword evidence="8" id="KW-0282">Flagellum</keyword>
<evidence type="ECO:0000256" key="2">
    <source>
        <dbReference type="ARBA" id="ARBA00016013"/>
    </source>
</evidence>
<sequence length="231" mass="23678">MTTTTDTTSASSIYSQYSLKSDSSSTTGASSETLGKDTFLQLLVTQLQNQNPLDPQDNSEFVAQLAQFSSLESMQSLNDTVDTLLGNYTSTQALQASSLVGRTVIAEGDSATIEAGTGLTGQVDLTSATTSMTVTVRDADGNIVKNIDLGDQSAGTINFTWDGTDNDGEAAAAGTYTFKAEASVDGTAVAQTTYLPSVVSSVTVGSTAGAFTLNLANGESVALSDVKTIGS</sequence>
<dbReference type="AlphaFoldDB" id="A0AAW6PZM3"/>
<dbReference type="RefSeq" id="WP_236198242.1">
    <property type="nucleotide sequence ID" value="NZ_BQII01000069.1"/>
</dbReference>
<evidence type="ECO:0000256" key="1">
    <source>
        <dbReference type="ARBA" id="ARBA00010577"/>
    </source>
</evidence>
<evidence type="ECO:0000259" key="6">
    <source>
        <dbReference type="Pfam" id="PF13860"/>
    </source>
</evidence>
<name>A0AAW6PZM3_PSEPU</name>
<keyword evidence="8" id="KW-0969">Cilium</keyword>
<dbReference type="Pfam" id="PF03963">
    <property type="entry name" value="FlgD"/>
    <property type="match status" value="1"/>
</dbReference>
<feature type="domain" description="FlgD Tudor-like" evidence="7">
    <location>
        <begin position="92"/>
        <end position="227"/>
    </location>
</feature>
<dbReference type="Gene3D" id="2.30.30.910">
    <property type="match status" value="1"/>
</dbReference>
<dbReference type="Pfam" id="PF13860">
    <property type="entry name" value="FlgD_ig"/>
    <property type="match status" value="1"/>
</dbReference>
<keyword evidence="3 5" id="KW-1005">Bacterial flagellum biogenesis</keyword>
<dbReference type="GO" id="GO:0044781">
    <property type="term" value="P:bacterial-type flagellum organization"/>
    <property type="evidence" value="ECO:0007669"/>
    <property type="project" value="UniProtKB-UniRule"/>
</dbReference>
<evidence type="ECO:0000313" key="9">
    <source>
        <dbReference type="Proteomes" id="UP001217741"/>
    </source>
</evidence>
<dbReference type="Pfam" id="PF13861">
    <property type="entry name" value="FLgD_tudor"/>
    <property type="match status" value="1"/>
</dbReference>